<dbReference type="Pfam" id="PF02163">
    <property type="entry name" value="Peptidase_M50"/>
    <property type="match status" value="2"/>
</dbReference>
<comment type="cofactor">
    <cofactor evidence="1">
        <name>Zn(2+)</name>
        <dbReference type="ChEBI" id="CHEBI:29105"/>
    </cofactor>
</comment>
<keyword evidence="4 13" id="KW-0645">Protease</keyword>
<comment type="caution">
    <text evidence="13">The sequence shown here is derived from an EMBL/GenBank/DDBJ whole genome shotgun (WGS) entry which is preliminary data.</text>
</comment>
<dbReference type="PANTHER" id="PTHR42837:SF2">
    <property type="entry name" value="MEMBRANE METALLOPROTEASE ARASP2, CHLOROPLASTIC-RELATED"/>
    <property type="match status" value="1"/>
</dbReference>
<sequence length="386" mass="42243">MNPLYILAVIPVLGLLVFIHELGHFLAAKWSGIRVEEFGLGLPPRIVGIRRNTRGRWEFLWFGQREEHTTVPGEADDDRTIYSINLLPIGGFVRMTGENGEETEDGIVDPKSFMAKSAGKRFITLIAGVVMNFILAILLFTIAFGPGMGIPKDISTKISEVQPNTPAEKAGLHPGDTILAVNGHAVENMTQTTAEMQNLLKASNNPETVPIQLTIRRANSSQTQTITVEARKHPPKGQGSIGIVNREPLMETVPLWQAPLKGIQYTFSLIGQIFQNLGQLFLGRGFDQLAGPVGIAQSTGEIAQNVPRLGWGLIFAWTASLSLSLAVMNSLPFPALDGGRILLILIEVLRGGKRIKPEREALINLVGFAALILLMIVITINDIRRW</sequence>
<dbReference type="CDD" id="cd06163">
    <property type="entry name" value="S2P-M50_PDZ_RseP-like"/>
    <property type="match status" value="1"/>
</dbReference>
<evidence type="ECO:0000256" key="3">
    <source>
        <dbReference type="ARBA" id="ARBA00007931"/>
    </source>
</evidence>
<keyword evidence="8 11" id="KW-1133">Transmembrane helix</keyword>
<keyword evidence="5 11" id="KW-0812">Transmembrane</keyword>
<dbReference type="InterPro" id="IPR041489">
    <property type="entry name" value="PDZ_6"/>
</dbReference>
<dbReference type="Gene3D" id="2.30.42.10">
    <property type="match status" value="1"/>
</dbReference>
<dbReference type="RefSeq" id="WP_111324641.1">
    <property type="nucleotide sequence ID" value="NZ_BIFX01000001.1"/>
</dbReference>
<evidence type="ECO:0000256" key="6">
    <source>
        <dbReference type="ARBA" id="ARBA00022801"/>
    </source>
</evidence>
<evidence type="ECO:0000256" key="7">
    <source>
        <dbReference type="ARBA" id="ARBA00022833"/>
    </source>
</evidence>
<gene>
    <name evidence="13" type="ORF">EI42_04304</name>
</gene>
<evidence type="ECO:0000256" key="8">
    <source>
        <dbReference type="ARBA" id="ARBA00022989"/>
    </source>
</evidence>
<evidence type="ECO:0000256" key="2">
    <source>
        <dbReference type="ARBA" id="ARBA00004141"/>
    </source>
</evidence>
<dbReference type="InterPro" id="IPR001478">
    <property type="entry name" value="PDZ"/>
</dbReference>
<comment type="subcellular location">
    <subcellularLocation>
        <location evidence="2">Membrane</location>
        <topology evidence="2">Multi-pass membrane protein</topology>
    </subcellularLocation>
</comment>
<name>A0A326U355_THEHA</name>
<evidence type="ECO:0000256" key="5">
    <source>
        <dbReference type="ARBA" id="ARBA00022692"/>
    </source>
</evidence>
<evidence type="ECO:0000256" key="9">
    <source>
        <dbReference type="ARBA" id="ARBA00023049"/>
    </source>
</evidence>
<keyword evidence="7" id="KW-0862">Zinc</keyword>
<feature type="transmembrane region" description="Helical" evidence="11">
    <location>
        <begin position="6"/>
        <end position="27"/>
    </location>
</feature>
<dbReference type="GO" id="GO:0016020">
    <property type="term" value="C:membrane"/>
    <property type="evidence" value="ECO:0007669"/>
    <property type="project" value="UniProtKB-SubCell"/>
</dbReference>
<dbReference type="SUPFAM" id="SSF50156">
    <property type="entry name" value="PDZ domain-like"/>
    <property type="match status" value="1"/>
</dbReference>
<dbReference type="CDD" id="cd23081">
    <property type="entry name" value="cpPDZ_EcRseP-like"/>
    <property type="match status" value="1"/>
</dbReference>
<dbReference type="InterPro" id="IPR036034">
    <property type="entry name" value="PDZ_sf"/>
</dbReference>
<dbReference type="InterPro" id="IPR004387">
    <property type="entry name" value="Pept_M50_Zn"/>
</dbReference>
<evidence type="ECO:0000256" key="4">
    <source>
        <dbReference type="ARBA" id="ARBA00022670"/>
    </source>
</evidence>
<dbReference type="PROSITE" id="PS50106">
    <property type="entry name" value="PDZ"/>
    <property type="match status" value="1"/>
</dbReference>
<keyword evidence="9" id="KW-0482">Metalloprotease</keyword>
<feature type="domain" description="PDZ" evidence="12">
    <location>
        <begin position="140"/>
        <end position="194"/>
    </location>
</feature>
<keyword evidence="6" id="KW-0378">Hydrolase</keyword>
<dbReference type="InterPro" id="IPR008915">
    <property type="entry name" value="Peptidase_M50"/>
</dbReference>
<feature type="transmembrane region" description="Helical" evidence="11">
    <location>
        <begin position="361"/>
        <end position="380"/>
    </location>
</feature>
<dbReference type="OrthoDB" id="9782003at2"/>
<dbReference type="Pfam" id="PF17820">
    <property type="entry name" value="PDZ_6"/>
    <property type="match status" value="1"/>
</dbReference>
<evidence type="ECO:0000313" key="13">
    <source>
        <dbReference type="EMBL" id="PZW25460.1"/>
    </source>
</evidence>
<protein>
    <submittedName>
        <fullName evidence="13">Site-2 protease</fullName>
    </submittedName>
</protein>
<dbReference type="PANTHER" id="PTHR42837">
    <property type="entry name" value="REGULATOR OF SIGMA-E PROTEASE RSEP"/>
    <property type="match status" value="1"/>
</dbReference>
<evidence type="ECO:0000259" key="12">
    <source>
        <dbReference type="PROSITE" id="PS50106"/>
    </source>
</evidence>
<proteinExistence type="inferred from homology"/>
<organism evidence="13 14">
    <name type="scientific">Thermosporothrix hazakensis</name>
    <dbReference type="NCBI Taxonomy" id="644383"/>
    <lineage>
        <taxon>Bacteria</taxon>
        <taxon>Bacillati</taxon>
        <taxon>Chloroflexota</taxon>
        <taxon>Ktedonobacteria</taxon>
        <taxon>Ktedonobacterales</taxon>
        <taxon>Thermosporotrichaceae</taxon>
        <taxon>Thermosporothrix</taxon>
    </lineage>
</organism>
<evidence type="ECO:0000256" key="11">
    <source>
        <dbReference type="SAM" id="Phobius"/>
    </source>
</evidence>
<dbReference type="AlphaFoldDB" id="A0A326U355"/>
<dbReference type="GO" id="GO:0006508">
    <property type="term" value="P:proteolysis"/>
    <property type="evidence" value="ECO:0007669"/>
    <property type="project" value="UniProtKB-KW"/>
</dbReference>
<evidence type="ECO:0000313" key="14">
    <source>
        <dbReference type="Proteomes" id="UP000248806"/>
    </source>
</evidence>
<dbReference type="GO" id="GO:0004222">
    <property type="term" value="F:metalloendopeptidase activity"/>
    <property type="evidence" value="ECO:0007669"/>
    <property type="project" value="InterPro"/>
</dbReference>
<evidence type="ECO:0000256" key="1">
    <source>
        <dbReference type="ARBA" id="ARBA00001947"/>
    </source>
</evidence>
<evidence type="ECO:0000256" key="10">
    <source>
        <dbReference type="ARBA" id="ARBA00023136"/>
    </source>
</evidence>
<dbReference type="SMART" id="SM00228">
    <property type="entry name" value="PDZ"/>
    <property type="match status" value="1"/>
</dbReference>
<dbReference type="EMBL" id="QKUF01000018">
    <property type="protein sequence ID" value="PZW25460.1"/>
    <property type="molecule type" value="Genomic_DNA"/>
</dbReference>
<keyword evidence="14" id="KW-1185">Reference proteome</keyword>
<keyword evidence="10 11" id="KW-0472">Membrane</keyword>
<reference evidence="13 14" key="1">
    <citation type="submission" date="2018-06" db="EMBL/GenBank/DDBJ databases">
        <title>Genomic Encyclopedia of Archaeal and Bacterial Type Strains, Phase II (KMG-II): from individual species to whole genera.</title>
        <authorList>
            <person name="Goeker M."/>
        </authorList>
    </citation>
    <scope>NUCLEOTIDE SEQUENCE [LARGE SCALE GENOMIC DNA]</scope>
    <source>
        <strain evidence="13 14">ATCC BAA-1881</strain>
    </source>
</reference>
<accession>A0A326U355</accession>
<feature type="transmembrane region" description="Helical" evidence="11">
    <location>
        <begin position="122"/>
        <end position="145"/>
    </location>
</feature>
<dbReference type="Proteomes" id="UP000248806">
    <property type="component" value="Unassembled WGS sequence"/>
</dbReference>
<comment type="similarity">
    <text evidence="3">Belongs to the peptidase M50B family.</text>
</comment>